<keyword evidence="2" id="KW-0677">Repeat</keyword>
<organism evidence="4 5">
    <name type="scientific">Oikopleura dioica</name>
    <name type="common">Tunicate</name>
    <dbReference type="NCBI Taxonomy" id="34765"/>
    <lineage>
        <taxon>Eukaryota</taxon>
        <taxon>Metazoa</taxon>
        <taxon>Chordata</taxon>
        <taxon>Tunicata</taxon>
        <taxon>Appendicularia</taxon>
        <taxon>Copelata</taxon>
        <taxon>Oikopleuridae</taxon>
        <taxon>Oikopleura</taxon>
    </lineage>
</organism>
<dbReference type="InterPro" id="IPR052456">
    <property type="entry name" value="CTLH_complex_component"/>
</dbReference>
<dbReference type="Pfam" id="PF24981">
    <property type="entry name" value="Beta-prop_ATRN-LZTR1"/>
    <property type="match status" value="1"/>
</dbReference>
<proteinExistence type="predicted"/>
<protein>
    <submittedName>
        <fullName evidence="4">Oidioi.mRNA.OKI2018_I69.chr2.g6513.t2.cds</fullName>
    </submittedName>
</protein>
<feature type="domain" description="Attractin/MKLN-like beta-propeller" evidence="3">
    <location>
        <begin position="250"/>
        <end position="478"/>
    </location>
</feature>
<keyword evidence="5" id="KW-1185">Reference proteome</keyword>
<dbReference type="SUPFAM" id="SSF117281">
    <property type="entry name" value="Kelch motif"/>
    <property type="match status" value="1"/>
</dbReference>
<sequence>MNDGMQDLCEELKFDLVSYSPGPFPGAFAASKGGVLDEVKSIFERHRHRPERRRHTVYVRLPCDSIITEISVRLPPETAASINDVLNADFSFYVGGSQKDSNIRRLGELYHETSPLSCSWLFQYRDISSTILEKTESLIPSNALVIESDICGHSFDSGSMILELRGTAAPDIVKKFNRVRAENSQLQAHKMTLKYLRSNGYVDAYRALLSSSDGRKLEASIVTRLFEELVTEGNYQSVEKLLQDPEFSEVLVQKTPIGAWRRIKMKKVTDSWPAPRGGHQMVTYNSKLYLHGGWTGTSELGDFWQYDFLSEQWKMVTNDAQVQDGPSPRCCHKMAIDRTSGTIFFLGRYVDNIGQQKKRIPNDFYKYEINSNKWALISEDVEKEGGPPLIYDHQMLFSEKTGDLVCFGGRVLQRTTRIEDFSLDDFQPTSPIRSNYGNFYKWNSHHNSWTLVETPIIPRNSHAMTLDQSSGILYILGGLKRSFGATMWTHAEGIFPPTKATNSRSCWLSGPVQQNLQKVKKRNHRWSGHVDLFHRQETVADNET</sequence>
<dbReference type="EMBL" id="OU015567">
    <property type="protein sequence ID" value="CAG5112283.1"/>
    <property type="molecule type" value="Genomic_DNA"/>
</dbReference>
<name>A0ABN7TCK8_OIKDI</name>
<keyword evidence="1" id="KW-0880">Kelch repeat</keyword>
<dbReference type="PANTHER" id="PTHR15526:SF5">
    <property type="entry name" value="MUSKELIN"/>
    <property type="match status" value="1"/>
</dbReference>
<dbReference type="InterPro" id="IPR056737">
    <property type="entry name" value="Beta-prop_ATRN-MKLN-like"/>
</dbReference>
<evidence type="ECO:0000256" key="2">
    <source>
        <dbReference type="ARBA" id="ARBA00022737"/>
    </source>
</evidence>
<dbReference type="InterPro" id="IPR015915">
    <property type="entry name" value="Kelch-typ_b-propeller"/>
</dbReference>
<dbReference type="Proteomes" id="UP001158576">
    <property type="component" value="Chromosome 2"/>
</dbReference>
<reference evidence="4 5" key="1">
    <citation type="submission" date="2021-04" db="EMBL/GenBank/DDBJ databases">
        <authorList>
            <person name="Bliznina A."/>
        </authorList>
    </citation>
    <scope>NUCLEOTIDE SEQUENCE [LARGE SCALE GENOMIC DNA]</scope>
</reference>
<evidence type="ECO:0000259" key="3">
    <source>
        <dbReference type="Pfam" id="PF24981"/>
    </source>
</evidence>
<evidence type="ECO:0000313" key="4">
    <source>
        <dbReference type="EMBL" id="CAG5112283.1"/>
    </source>
</evidence>
<accession>A0ABN7TCK8</accession>
<dbReference type="PANTHER" id="PTHR15526">
    <property type="entry name" value="MUSKELIN"/>
    <property type="match status" value="1"/>
</dbReference>
<dbReference type="Gene3D" id="2.120.10.80">
    <property type="entry name" value="Kelch-type beta propeller"/>
    <property type="match status" value="1"/>
</dbReference>
<evidence type="ECO:0000313" key="5">
    <source>
        <dbReference type="Proteomes" id="UP001158576"/>
    </source>
</evidence>
<evidence type="ECO:0000256" key="1">
    <source>
        <dbReference type="ARBA" id="ARBA00022441"/>
    </source>
</evidence>
<gene>
    <name evidence="4" type="ORF">OKIOD_LOCUS15278</name>
</gene>